<reference evidence="3" key="1">
    <citation type="journal article" date="2022" name="Genome Biol. Evol.">
        <title>A New Gene Family Diagnostic for Intracellular Biomineralization of Amorphous Ca Carbonates by Cyanobacteria.</title>
        <authorList>
            <person name="Benzerara K."/>
            <person name="Duprat E."/>
            <person name="Bitard-Feildel T."/>
            <person name="Caumes G."/>
            <person name="Cassier-Chauvat C."/>
            <person name="Chauvat F."/>
            <person name="Dezi M."/>
            <person name="Diop S.I."/>
            <person name="Gaschignard G."/>
            <person name="Gorgen S."/>
            <person name="Gugger M."/>
            <person name="Lopez-Garcia P."/>
            <person name="Millet M."/>
            <person name="Skouri-Panet F."/>
            <person name="Moreira D."/>
            <person name="Callebaut I."/>
        </authorList>
    </citation>
    <scope>NUCLEOTIDE SEQUENCE</scope>
    <source>
        <strain evidence="3">G9</strain>
    </source>
</reference>
<dbReference type="Proteomes" id="UP001154265">
    <property type="component" value="Unassembled WGS sequence"/>
</dbReference>
<evidence type="ECO:0000259" key="1">
    <source>
        <dbReference type="Pfam" id="PF06485"/>
    </source>
</evidence>
<dbReference type="EMBL" id="JAKKUT010000002">
    <property type="protein sequence ID" value="MDG2990295.1"/>
    <property type="molecule type" value="Genomic_DNA"/>
</dbReference>
<evidence type="ECO:0000313" key="3">
    <source>
        <dbReference type="EMBL" id="MDG2990295.1"/>
    </source>
</evidence>
<reference evidence="3" key="2">
    <citation type="submission" date="2022-01" db="EMBL/GenBank/DDBJ databases">
        <authorList>
            <person name="Zivanovic Y."/>
            <person name="Moreira D."/>
            <person name="Lopez-Garcia P."/>
        </authorList>
    </citation>
    <scope>NUCLEOTIDE SEQUENCE</scope>
    <source>
        <strain evidence="3">G9</strain>
    </source>
</reference>
<dbReference type="InterPro" id="IPR009472">
    <property type="entry name" value="Tab2-like"/>
</dbReference>
<dbReference type="InterPro" id="IPR046761">
    <property type="entry name" value="Tab2-like_C"/>
</dbReference>
<protein>
    <submittedName>
        <fullName evidence="3">Tab2/Atab2 family RNA-binding protein</fullName>
    </submittedName>
</protein>
<evidence type="ECO:0000313" key="4">
    <source>
        <dbReference type="Proteomes" id="UP001154265"/>
    </source>
</evidence>
<feature type="domain" description="RNA-binding protein Tab2/Atab2 C-terminal" evidence="2">
    <location>
        <begin position="132"/>
        <end position="281"/>
    </location>
</feature>
<accession>A0ABT6EWY6</accession>
<dbReference type="PANTHER" id="PTHR34556:SF2">
    <property type="entry name" value="PROTEIN TAB2 HOMOLOG, CHLOROPLASTIC"/>
    <property type="match status" value="1"/>
</dbReference>
<dbReference type="Pfam" id="PF20429">
    <property type="entry name" value="Tab2-like_C"/>
    <property type="match status" value="1"/>
</dbReference>
<dbReference type="InterPro" id="IPR046760">
    <property type="entry name" value="Tab2-like_N"/>
</dbReference>
<keyword evidence="4" id="KW-1185">Reference proteome</keyword>
<proteinExistence type="predicted"/>
<organism evidence="3 4">
    <name type="scientific">Candidatus Synechococcus calcipolaris G9</name>
    <dbReference type="NCBI Taxonomy" id="1497997"/>
    <lineage>
        <taxon>Bacteria</taxon>
        <taxon>Bacillati</taxon>
        <taxon>Cyanobacteriota</taxon>
        <taxon>Cyanophyceae</taxon>
        <taxon>Synechococcales</taxon>
        <taxon>Synechococcaceae</taxon>
        <taxon>Synechococcus</taxon>
    </lineage>
</organism>
<sequence length="287" mass="32590">MGMIWELDFYSRPILDENQKKRWELLICDSDQTFQFAKNCSGAEANARWLETALNEAKEQWQKQYDLTDNTRPEKVRFFRRAMNSIIVRGCEAAGLAAIPSRRTFALTRWLQERVEQVYPYEPGYDPALANPPTLPPPAPEPLPPALRGEQWQLTAIPWSELNSARDWGLPFGDIPSLALFDLEPDTPIPGLIIYSQRALPLAGWLSGIEPAFIDSISTPLNQLILETGASDRWILATLRQSDLIKEAKAFMEGIKDSQNLHFLAVQPSPTVEELSGFWLLCLDEFM</sequence>
<evidence type="ECO:0000259" key="2">
    <source>
        <dbReference type="Pfam" id="PF20429"/>
    </source>
</evidence>
<dbReference type="PANTHER" id="PTHR34556">
    <property type="match status" value="1"/>
</dbReference>
<name>A0ABT6EWY6_9SYNE</name>
<comment type="caution">
    <text evidence="3">The sequence shown here is derived from an EMBL/GenBank/DDBJ whole genome shotgun (WGS) entry which is preliminary data.</text>
</comment>
<feature type="domain" description="RNA-binding protein Tab2-like N-terminal" evidence="1">
    <location>
        <begin position="4"/>
        <end position="114"/>
    </location>
</feature>
<gene>
    <name evidence="3" type="ORF">L3556_04995</name>
</gene>
<dbReference type="RefSeq" id="WP_277866208.1">
    <property type="nucleotide sequence ID" value="NZ_JAKKUT010000002.1"/>
</dbReference>
<dbReference type="Pfam" id="PF06485">
    <property type="entry name" value="Tab2-like_N"/>
    <property type="match status" value="1"/>
</dbReference>